<dbReference type="InterPro" id="IPR015855">
    <property type="entry name" value="ABC_transpr_MalK-like"/>
</dbReference>
<evidence type="ECO:0000256" key="1">
    <source>
        <dbReference type="ARBA" id="ARBA00005417"/>
    </source>
</evidence>
<feature type="domain" description="ABC transporter" evidence="5">
    <location>
        <begin position="4"/>
        <end position="235"/>
    </location>
</feature>
<dbReference type="InterPro" id="IPR005116">
    <property type="entry name" value="Transp-assoc_OB_typ1"/>
</dbReference>
<dbReference type="Gene3D" id="3.40.50.300">
    <property type="entry name" value="P-loop containing nucleotide triphosphate hydrolases"/>
    <property type="match status" value="1"/>
</dbReference>
<keyword evidence="7" id="KW-1185">Reference proteome</keyword>
<dbReference type="EMBL" id="JANCLU010000002">
    <property type="protein sequence ID" value="MCP8937473.1"/>
    <property type="molecule type" value="Genomic_DNA"/>
</dbReference>
<comment type="similarity">
    <text evidence="1">Belongs to the ABC transporter superfamily.</text>
</comment>
<dbReference type="InterPro" id="IPR003593">
    <property type="entry name" value="AAA+_ATPase"/>
</dbReference>
<evidence type="ECO:0000313" key="7">
    <source>
        <dbReference type="Proteomes" id="UP001205890"/>
    </source>
</evidence>
<keyword evidence="2" id="KW-0813">Transport</keyword>
<evidence type="ECO:0000259" key="5">
    <source>
        <dbReference type="PROSITE" id="PS50893"/>
    </source>
</evidence>
<dbReference type="NCBIfam" id="NF008653">
    <property type="entry name" value="PRK11650.1"/>
    <property type="match status" value="1"/>
</dbReference>
<dbReference type="InterPro" id="IPR040582">
    <property type="entry name" value="OB_MalK-like"/>
</dbReference>
<dbReference type="Proteomes" id="UP001205890">
    <property type="component" value="Unassembled WGS sequence"/>
</dbReference>
<dbReference type="InterPro" id="IPR003439">
    <property type="entry name" value="ABC_transporter-like_ATP-bd"/>
</dbReference>
<keyword evidence="4 6" id="KW-0067">ATP-binding</keyword>
<dbReference type="PANTHER" id="PTHR43875">
    <property type="entry name" value="MALTODEXTRIN IMPORT ATP-BINDING PROTEIN MSMX"/>
    <property type="match status" value="1"/>
</dbReference>
<dbReference type="InterPro" id="IPR047641">
    <property type="entry name" value="ABC_transpr_MalK/UgpC-like"/>
</dbReference>
<dbReference type="Pfam" id="PF00005">
    <property type="entry name" value="ABC_tran"/>
    <property type="match status" value="1"/>
</dbReference>
<proteinExistence type="inferred from homology"/>
<evidence type="ECO:0000256" key="4">
    <source>
        <dbReference type="ARBA" id="ARBA00022840"/>
    </source>
</evidence>
<dbReference type="GO" id="GO:0005524">
    <property type="term" value="F:ATP binding"/>
    <property type="evidence" value="ECO:0007669"/>
    <property type="project" value="UniProtKB-KW"/>
</dbReference>
<dbReference type="PROSITE" id="PS50893">
    <property type="entry name" value="ABC_TRANSPORTER_2"/>
    <property type="match status" value="1"/>
</dbReference>
<gene>
    <name evidence="6" type="primary">ugpC</name>
    <name evidence="6" type="ORF">NK718_03010</name>
</gene>
<dbReference type="SUPFAM" id="SSF50331">
    <property type="entry name" value="MOP-like"/>
    <property type="match status" value="1"/>
</dbReference>
<protein>
    <submittedName>
        <fullName evidence="6">Sn-glycerol-3-phosphate ABC transporter ATP-binding protein UgpC</fullName>
    </submittedName>
</protein>
<dbReference type="SUPFAM" id="SSF52540">
    <property type="entry name" value="P-loop containing nucleoside triphosphate hydrolases"/>
    <property type="match status" value="1"/>
</dbReference>
<evidence type="ECO:0000313" key="6">
    <source>
        <dbReference type="EMBL" id="MCP8937473.1"/>
    </source>
</evidence>
<name>A0ABT1LB41_9HYPH</name>
<dbReference type="InterPro" id="IPR012340">
    <property type="entry name" value="NA-bd_OB-fold"/>
</dbReference>
<reference evidence="6 7" key="1">
    <citation type="submission" date="2022-07" db="EMBL/GenBank/DDBJ databases">
        <authorList>
            <person name="Li W.-J."/>
            <person name="Deng Q.-Q."/>
        </authorList>
    </citation>
    <scope>NUCLEOTIDE SEQUENCE [LARGE SCALE GENOMIC DNA]</scope>
    <source>
        <strain evidence="6 7">SYSU M60028</strain>
    </source>
</reference>
<dbReference type="Pfam" id="PF03459">
    <property type="entry name" value="TOBE"/>
    <property type="match status" value="1"/>
</dbReference>
<organism evidence="6 7">
    <name type="scientific">Alsobacter ponti</name>
    <dbReference type="NCBI Taxonomy" id="2962936"/>
    <lineage>
        <taxon>Bacteria</taxon>
        <taxon>Pseudomonadati</taxon>
        <taxon>Pseudomonadota</taxon>
        <taxon>Alphaproteobacteria</taxon>
        <taxon>Hyphomicrobiales</taxon>
        <taxon>Alsobacteraceae</taxon>
        <taxon>Alsobacter</taxon>
    </lineage>
</organism>
<dbReference type="InterPro" id="IPR008995">
    <property type="entry name" value="Mo/tungstate-bd_C_term_dom"/>
</dbReference>
<comment type="caution">
    <text evidence="6">The sequence shown here is derived from an EMBL/GenBank/DDBJ whole genome shotgun (WGS) entry which is preliminary data.</text>
</comment>
<accession>A0ABT1LB41</accession>
<evidence type="ECO:0000256" key="3">
    <source>
        <dbReference type="ARBA" id="ARBA00022741"/>
    </source>
</evidence>
<dbReference type="Gene3D" id="2.40.50.140">
    <property type="entry name" value="Nucleic acid-binding proteins"/>
    <property type="match status" value="1"/>
</dbReference>
<dbReference type="RefSeq" id="WP_254738492.1">
    <property type="nucleotide sequence ID" value="NZ_JANCLU010000002.1"/>
</dbReference>
<dbReference type="PANTHER" id="PTHR43875:SF1">
    <property type="entry name" value="OSMOPROTECTIVE COMPOUNDS UPTAKE ATP-BINDING PROTEIN GGTA"/>
    <property type="match status" value="1"/>
</dbReference>
<dbReference type="InterPro" id="IPR027417">
    <property type="entry name" value="P-loop_NTPase"/>
</dbReference>
<dbReference type="InterPro" id="IPR017871">
    <property type="entry name" value="ABC_transporter-like_CS"/>
</dbReference>
<sequence>MARILLRNLRKTYDNQTEAVRSINLEIPHNEFLALVGPSGCGKSTTLRMIAGLESITSGDVIIGDRIVNSDQPKDRDIAMVFQNYALYPHMTVYQNMSFGLRLKRTPKDEIHRRVVEAASILNITDLLQRRPKQLSGGQRQRVAMGRSIVRDPQAFLFDEPLSNLDAKLRVQMRTQIKKLHQRMKTTVVYVTHDQIEAMTLADRIVVMNAGRIEQVASPQEMYDNPATKFVAGFIGSPAMNMIPCTLERRATHLAVRINERHSLDIPPERTQRYAEYVGQSMLFGMRPEHITEKRAHVNAAQRDFSEQVQVLEPMGVDTMVFLDLNGEEICARAAPHSVRPVGEAMEFTVDMSKMHLIDPRTEKVV</sequence>
<dbReference type="CDD" id="cd03301">
    <property type="entry name" value="ABC_MalK_N"/>
    <property type="match status" value="1"/>
</dbReference>
<dbReference type="PROSITE" id="PS00211">
    <property type="entry name" value="ABC_TRANSPORTER_1"/>
    <property type="match status" value="1"/>
</dbReference>
<dbReference type="SMART" id="SM00382">
    <property type="entry name" value="AAA"/>
    <property type="match status" value="1"/>
</dbReference>
<dbReference type="Gene3D" id="2.40.50.100">
    <property type="match status" value="1"/>
</dbReference>
<evidence type="ECO:0000256" key="2">
    <source>
        <dbReference type="ARBA" id="ARBA00022448"/>
    </source>
</evidence>
<keyword evidence="3" id="KW-0547">Nucleotide-binding</keyword>
<dbReference type="Pfam" id="PF17912">
    <property type="entry name" value="OB_MalK"/>
    <property type="match status" value="1"/>
</dbReference>